<reference evidence="2 3" key="1">
    <citation type="submission" date="2015-09" db="EMBL/GenBank/DDBJ databases">
        <title>Whole genome shotgun sequence assembly of Aphanizomenon flos-aquae UKL13.</title>
        <authorList>
            <person name="Driscoll C."/>
        </authorList>
    </citation>
    <scope>NUCLEOTIDE SEQUENCE [LARGE SCALE GENOMIC DNA]</scope>
    <source>
        <strain evidence="2">MDT13</strain>
    </source>
</reference>
<dbReference type="AlphaFoldDB" id="A0A1B7VX85"/>
<feature type="signal peptide" evidence="1">
    <location>
        <begin position="1"/>
        <end position="28"/>
    </location>
</feature>
<evidence type="ECO:0000313" key="2">
    <source>
        <dbReference type="EMBL" id="OBQ25569.1"/>
    </source>
</evidence>
<evidence type="ECO:0000256" key="1">
    <source>
        <dbReference type="SAM" id="SignalP"/>
    </source>
</evidence>
<dbReference type="Proteomes" id="UP000092382">
    <property type="component" value="Unassembled WGS sequence"/>
</dbReference>
<comment type="caution">
    <text evidence="2">The sequence shown here is derived from an EMBL/GenBank/DDBJ whole genome shotgun (WGS) entry which is preliminary data.</text>
</comment>
<feature type="chain" id="PRO_5008600050" description="Photosystem II oxygen evolving complex protein PsbP" evidence="1">
    <location>
        <begin position="29"/>
        <end position="203"/>
    </location>
</feature>
<evidence type="ECO:0008006" key="4">
    <source>
        <dbReference type="Google" id="ProtNLM"/>
    </source>
</evidence>
<gene>
    <name evidence="2" type="ORF">AN481_09455</name>
</gene>
<evidence type="ECO:0000313" key="3">
    <source>
        <dbReference type="Proteomes" id="UP000092382"/>
    </source>
</evidence>
<name>A0A1B7VX85_APHFL</name>
<proteinExistence type="predicted"/>
<sequence length="203" mass="22652">MKLNPNLKPIISSLFSLALLSIQNPAIALVNQGKLENSSINLGLNITKEFTRKQPIQIATDDEYWGPQGDFNILMPGDVVENNKELLVTANTATETVYMIFHGDLPTDTDYLSSEGIREVLQISLRKNLDIKGKVVKSTNMVIEGYPGIELLVQHSDGSLGQYQGYVVKRRLYLIGARAKDELTTEATNFFDSFRVYPSKIVN</sequence>
<dbReference type="EMBL" id="LJOY01000026">
    <property type="protein sequence ID" value="OBQ25569.1"/>
    <property type="molecule type" value="Genomic_DNA"/>
</dbReference>
<protein>
    <recommendedName>
        <fullName evidence="4">Photosystem II oxygen evolving complex protein PsbP</fullName>
    </recommendedName>
</protein>
<organism evidence="2 3">
    <name type="scientific">Aphanizomenon flos-aquae LD13</name>
    <dbReference type="NCBI Taxonomy" id="1710894"/>
    <lineage>
        <taxon>Bacteria</taxon>
        <taxon>Bacillati</taxon>
        <taxon>Cyanobacteriota</taxon>
        <taxon>Cyanophyceae</taxon>
        <taxon>Nostocales</taxon>
        <taxon>Aphanizomenonaceae</taxon>
        <taxon>Aphanizomenon</taxon>
    </lineage>
</organism>
<dbReference type="PATRIC" id="fig|1710894.3.peg.3818"/>
<keyword evidence="1" id="KW-0732">Signal</keyword>
<accession>A0A1B7VX85</accession>